<comment type="pathway">
    <text evidence="2">Glycan biosynthesis; alginate biosynthesis.</text>
</comment>
<keyword evidence="11" id="KW-1185">Reference proteome</keyword>
<keyword evidence="3" id="KW-0808">Transferase</keyword>
<evidence type="ECO:0000256" key="3">
    <source>
        <dbReference type="ARBA" id="ARBA00022679"/>
    </source>
</evidence>
<evidence type="ECO:0000256" key="6">
    <source>
        <dbReference type="ARBA" id="ARBA00022841"/>
    </source>
</evidence>
<gene>
    <name evidence="10" type="ORF">NZH93_35160</name>
</gene>
<comment type="caution">
    <text evidence="10">The sequence shown here is derived from an EMBL/GenBank/DDBJ whole genome shotgun (WGS) entry which is preliminary data.</text>
</comment>
<feature type="compositionally biased region" description="Pro residues" evidence="7">
    <location>
        <begin position="9"/>
        <end position="19"/>
    </location>
</feature>
<evidence type="ECO:0000259" key="9">
    <source>
        <dbReference type="Pfam" id="PF16822"/>
    </source>
</evidence>
<dbReference type="RefSeq" id="WP_259627599.1">
    <property type="nucleotide sequence ID" value="NZ_JANYMP010000022.1"/>
</dbReference>
<keyword evidence="5" id="KW-0574">Periplasm</keyword>
<evidence type="ECO:0000256" key="1">
    <source>
        <dbReference type="ARBA" id="ARBA00004418"/>
    </source>
</evidence>
<keyword evidence="8" id="KW-0812">Transmembrane</keyword>
<feature type="transmembrane region" description="Helical" evidence="8">
    <location>
        <begin position="44"/>
        <end position="63"/>
    </location>
</feature>
<evidence type="ECO:0000256" key="2">
    <source>
        <dbReference type="ARBA" id="ARBA00005182"/>
    </source>
</evidence>
<evidence type="ECO:0000256" key="4">
    <source>
        <dbReference type="ARBA" id="ARBA00022729"/>
    </source>
</evidence>
<evidence type="ECO:0000256" key="5">
    <source>
        <dbReference type="ARBA" id="ARBA00022764"/>
    </source>
</evidence>
<feature type="region of interest" description="Disordered" evidence="7">
    <location>
        <begin position="1"/>
        <end position="25"/>
    </location>
</feature>
<evidence type="ECO:0000313" key="11">
    <source>
        <dbReference type="Proteomes" id="UP001141259"/>
    </source>
</evidence>
<dbReference type="GO" id="GO:0016740">
    <property type="term" value="F:transferase activity"/>
    <property type="evidence" value="ECO:0007669"/>
    <property type="project" value="UniProtKB-KW"/>
</dbReference>
<feature type="domain" description="AlgX/AlgJ SGNH hydrolase-like" evidence="9">
    <location>
        <begin position="156"/>
        <end position="321"/>
    </location>
</feature>
<protein>
    <recommendedName>
        <fullName evidence="9">AlgX/AlgJ SGNH hydrolase-like domain-containing protein</fullName>
    </recommendedName>
</protein>
<reference evidence="10" key="1">
    <citation type="submission" date="2022-08" db="EMBL/GenBank/DDBJ databases">
        <authorList>
            <person name="Tistechok S."/>
            <person name="Samborskyy M."/>
            <person name="Roman I."/>
        </authorList>
    </citation>
    <scope>NUCLEOTIDE SEQUENCE</scope>
    <source>
        <strain evidence="10">DSM 103496</strain>
    </source>
</reference>
<dbReference type="GO" id="GO:0042121">
    <property type="term" value="P:alginic acid biosynthetic process"/>
    <property type="evidence" value="ECO:0007669"/>
    <property type="project" value="UniProtKB-KW"/>
</dbReference>
<comment type="subcellular location">
    <subcellularLocation>
        <location evidence="1">Periplasm</location>
    </subcellularLocation>
</comment>
<sequence>MTANRLDAPTPPGGGPGLPPLAESWLPREHPLHRPRHGARQTTARVAALVFFCVPLLLLVVGVRAPEFENRKLADFPSITDGFGLFTGLDQWATDHLPLRDKAVLAEDSISRGLFGEPPPLGQKPAVVGPVQAPVQTPSASDEDRDKLRASGFPKVIEGTSGWLYLGYDVLGACLPERSVDDVIGGMKKLREAVESSGRKFVLVVAPDKTTMVPEHLPAEYIGKACSTEARENFWKRAVSDAGVLDVRPALGVAADRRGAPVYSDIDTHWTHEGGLAMTRLIAEAAQPGVTATWKATPATVVQREGDLPTLLGKTVEFSLQTYDLAADGQTVQSKAVDKAFRDPLKLPSASGKGVVRTKVGMIADSFTLPAVPYLSGGFADLTVVHSDTAGTDVDKVVSTLVNSDVVVFEAVERSLTAGINPMVSDQVIAKVKTELAKRRR</sequence>
<dbReference type="GO" id="GO:0042597">
    <property type="term" value="C:periplasmic space"/>
    <property type="evidence" value="ECO:0007669"/>
    <property type="project" value="UniProtKB-SubCell"/>
</dbReference>
<accession>A0A9X3AHU6</accession>
<evidence type="ECO:0000313" key="10">
    <source>
        <dbReference type="EMBL" id="MCS7482117.1"/>
    </source>
</evidence>
<proteinExistence type="predicted"/>
<name>A0A9X3AHU6_9PSEU</name>
<organism evidence="10 11">
    <name type="scientific">Umezawaea endophytica</name>
    <dbReference type="NCBI Taxonomy" id="1654476"/>
    <lineage>
        <taxon>Bacteria</taxon>
        <taxon>Bacillati</taxon>
        <taxon>Actinomycetota</taxon>
        <taxon>Actinomycetes</taxon>
        <taxon>Pseudonocardiales</taxon>
        <taxon>Pseudonocardiaceae</taxon>
        <taxon>Umezawaea</taxon>
    </lineage>
</organism>
<dbReference type="AlphaFoldDB" id="A0A9X3AHU6"/>
<evidence type="ECO:0000256" key="8">
    <source>
        <dbReference type="SAM" id="Phobius"/>
    </source>
</evidence>
<keyword evidence="6" id="KW-0016">Alginate biosynthesis</keyword>
<feature type="compositionally biased region" description="Low complexity" evidence="7">
    <location>
        <begin position="125"/>
        <end position="138"/>
    </location>
</feature>
<evidence type="ECO:0000256" key="7">
    <source>
        <dbReference type="SAM" id="MobiDB-lite"/>
    </source>
</evidence>
<feature type="region of interest" description="Disordered" evidence="7">
    <location>
        <begin position="121"/>
        <end position="146"/>
    </location>
</feature>
<dbReference type="Pfam" id="PF16822">
    <property type="entry name" value="ALGX"/>
    <property type="match status" value="1"/>
</dbReference>
<keyword evidence="8" id="KW-0472">Membrane</keyword>
<dbReference type="InterPro" id="IPR031811">
    <property type="entry name" value="ALGX/ALGJ_SGNH-like"/>
</dbReference>
<keyword evidence="4" id="KW-0732">Signal</keyword>
<dbReference type="EMBL" id="JANYMP010000022">
    <property type="protein sequence ID" value="MCS7482117.1"/>
    <property type="molecule type" value="Genomic_DNA"/>
</dbReference>
<dbReference type="Proteomes" id="UP001141259">
    <property type="component" value="Unassembled WGS sequence"/>
</dbReference>
<keyword evidence="8" id="KW-1133">Transmembrane helix</keyword>